<comment type="caution">
    <text evidence="2">The sequence shown here is derived from an EMBL/GenBank/DDBJ whole genome shotgun (WGS) entry which is preliminary data.</text>
</comment>
<dbReference type="EMBL" id="JABBWE010000012">
    <property type="protein sequence ID" value="KAG1798976.1"/>
    <property type="molecule type" value="Genomic_DNA"/>
</dbReference>
<feature type="compositionally biased region" description="Basic and acidic residues" evidence="1">
    <location>
        <begin position="833"/>
        <end position="847"/>
    </location>
</feature>
<proteinExistence type="predicted"/>
<gene>
    <name evidence="2" type="ORF">HD556DRAFT_1305824</name>
</gene>
<name>A0A9P7DNC0_9AGAM</name>
<feature type="compositionally biased region" description="Polar residues" evidence="1">
    <location>
        <begin position="653"/>
        <end position="662"/>
    </location>
</feature>
<dbReference type="AlphaFoldDB" id="A0A9P7DNC0"/>
<feature type="compositionally biased region" description="Low complexity" evidence="1">
    <location>
        <begin position="456"/>
        <end position="468"/>
    </location>
</feature>
<feature type="region of interest" description="Disordered" evidence="1">
    <location>
        <begin position="813"/>
        <end position="887"/>
    </location>
</feature>
<dbReference type="GeneID" id="64593599"/>
<evidence type="ECO:0000313" key="2">
    <source>
        <dbReference type="EMBL" id="KAG1798976.1"/>
    </source>
</evidence>
<keyword evidence="3" id="KW-1185">Reference proteome</keyword>
<dbReference type="Proteomes" id="UP000719766">
    <property type="component" value="Unassembled WGS sequence"/>
</dbReference>
<protein>
    <submittedName>
        <fullName evidence="2">Uncharacterized protein</fullName>
    </submittedName>
</protein>
<evidence type="ECO:0000256" key="1">
    <source>
        <dbReference type="SAM" id="MobiDB-lite"/>
    </source>
</evidence>
<organism evidence="2 3">
    <name type="scientific">Suillus plorans</name>
    <dbReference type="NCBI Taxonomy" id="116603"/>
    <lineage>
        <taxon>Eukaryota</taxon>
        <taxon>Fungi</taxon>
        <taxon>Dikarya</taxon>
        <taxon>Basidiomycota</taxon>
        <taxon>Agaricomycotina</taxon>
        <taxon>Agaricomycetes</taxon>
        <taxon>Agaricomycetidae</taxon>
        <taxon>Boletales</taxon>
        <taxon>Suillineae</taxon>
        <taxon>Suillaceae</taxon>
        <taxon>Suillus</taxon>
    </lineage>
</organism>
<dbReference type="OrthoDB" id="2665953at2759"/>
<feature type="compositionally biased region" description="Basic and acidic residues" evidence="1">
    <location>
        <begin position="601"/>
        <end position="610"/>
    </location>
</feature>
<evidence type="ECO:0000313" key="3">
    <source>
        <dbReference type="Proteomes" id="UP000719766"/>
    </source>
</evidence>
<sequence length="887" mass="96436">MLGSFENGGDDNHIAGSLTLLPAVPQTYITPPTPTGPAEWEGHPYTDGFPMDDAFDFPMDDTSDVVPAVKGRRFQTANAVLREGFVELERMIQDLSSKTAIPTHQIVILWNKSHARSTSTVNHWNAYSSYFKDHLKDELARLGRRAPEIHGTPSATVRHNCYELFKAAFPDKWQNILELHEQSAMLLGIPQTVAMRGQEFHKFGTKISGLGRQMDSAAARYGFEAAFVACGKVVNQDGSLGLAHTTPGAEGFWKSRCRADEDTIIGHLKAQVYNLTSLGVVEEAFDEDSIGIDANVRGASVPPSESLDISKHGIKWIKDELHRQIDALGGKLTSNKIFPWKTLPSELTRYPEDMLLPGGFHTTVNKGIANLTLKETGIVIAALKAGTMSIKKIAEAKRAKVLTSECPVVEGAPPAADSIHTAGHRLFVNGKSDRLGALRLKQSTATSIVKGKTSKKASALPASTTSLADESDDEPSVSAPVRPQPPPSREFKVVKRPTGQKKVDKEVISLASSDTPSGSEDLDENLEESVVLDSDYQDDVSSKKRKAKSEGASRASKKRSPSVAPAEKAVSAKKTKGKVPVRPKPKVPERRAPSGTAESSGDEHIRDVRAKPAKRLLNGSSAQEHPVTAVDPIVDNDVDAPDGSAVNKAAAETRSSNADATNSLPTRPLPPSPTRHASVDLFPDNIVRAGSLAPASKSPVVRPPSLQRGESLGPAAKSPLMQPPSLQPATIHDQPIGRREPVMGMPRSHHERCTESEMAAAPTDGDFNAESHSMTRAHDADMRPGMYGPRPRGPMPSRYGQGFARYPPPEYYHDSRMAHAPQPPHGPQPQYHGDYHDAPYHNSRDGYDGYVETYWHPPSSAYFGPQGRYQHGYGREYPNEYPKDQED</sequence>
<reference evidence="2" key="1">
    <citation type="journal article" date="2020" name="New Phytol.">
        <title>Comparative genomics reveals dynamic genome evolution in host specialist ectomycorrhizal fungi.</title>
        <authorList>
            <person name="Lofgren L.A."/>
            <person name="Nguyen N.H."/>
            <person name="Vilgalys R."/>
            <person name="Ruytinx J."/>
            <person name="Liao H.L."/>
            <person name="Branco S."/>
            <person name="Kuo A."/>
            <person name="LaButti K."/>
            <person name="Lipzen A."/>
            <person name="Andreopoulos W."/>
            <person name="Pangilinan J."/>
            <person name="Riley R."/>
            <person name="Hundley H."/>
            <person name="Na H."/>
            <person name="Barry K."/>
            <person name="Grigoriev I.V."/>
            <person name="Stajich J.E."/>
            <person name="Kennedy P.G."/>
        </authorList>
    </citation>
    <scope>NUCLEOTIDE SEQUENCE</scope>
    <source>
        <strain evidence="2">S12</strain>
    </source>
</reference>
<feature type="compositionally biased region" description="Basic residues" evidence="1">
    <location>
        <begin position="571"/>
        <end position="585"/>
    </location>
</feature>
<dbReference type="RefSeq" id="XP_041163517.1">
    <property type="nucleotide sequence ID" value="XM_041299835.1"/>
</dbReference>
<feature type="region of interest" description="Disordered" evidence="1">
    <location>
        <begin position="447"/>
        <end position="770"/>
    </location>
</feature>
<accession>A0A9P7DNC0</accession>
<feature type="compositionally biased region" description="Basic and acidic residues" evidence="1">
    <location>
        <begin position="873"/>
        <end position="887"/>
    </location>
</feature>